<comment type="caution">
    <text evidence="1">The sequence shown here is derived from an EMBL/GenBank/DDBJ whole genome shotgun (WGS) entry which is preliminary data.</text>
</comment>
<dbReference type="AlphaFoldDB" id="A0A4Y2IS30"/>
<proteinExistence type="predicted"/>
<keyword evidence="2" id="KW-1185">Reference proteome</keyword>
<evidence type="ECO:0000313" key="2">
    <source>
        <dbReference type="Proteomes" id="UP000499080"/>
    </source>
</evidence>
<organism evidence="1 2">
    <name type="scientific">Araneus ventricosus</name>
    <name type="common">Orbweaver spider</name>
    <name type="synonym">Epeira ventricosa</name>
    <dbReference type="NCBI Taxonomy" id="182803"/>
    <lineage>
        <taxon>Eukaryota</taxon>
        <taxon>Metazoa</taxon>
        <taxon>Ecdysozoa</taxon>
        <taxon>Arthropoda</taxon>
        <taxon>Chelicerata</taxon>
        <taxon>Arachnida</taxon>
        <taxon>Araneae</taxon>
        <taxon>Araneomorphae</taxon>
        <taxon>Entelegynae</taxon>
        <taxon>Araneoidea</taxon>
        <taxon>Araneidae</taxon>
        <taxon>Araneus</taxon>
    </lineage>
</organism>
<gene>
    <name evidence="1" type="ORF">AVEN_140556_1</name>
</gene>
<accession>A0A4Y2IS30</accession>
<dbReference type="Proteomes" id="UP000499080">
    <property type="component" value="Unassembled WGS sequence"/>
</dbReference>
<reference evidence="1 2" key="1">
    <citation type="journal article" date="2019" name="Sci. Rep.">
        <title>Orb-weaving spider Araneus ventricosus genome elucidates the spidroin gene catalogue.</title>
        <authorList>
            <person name="Kono N."/>
            <person name="Nakamura H."/>
            <person name="Ohtoshi R."/>
            <person name="Moran D.A.P."/>
            <person name="Shinohara A."/>
            <person name="Yoshida Y."/>
            <person name="Fujiwara M."/>
            <person name="Mori M."/>
            <person name="Tomita M."/>
            <person name="Arakawa K."/>
        </authorList>
    </citation>
    <scope>NUCLEOTIDE SEQUENCE [LARGE SCALE GENOMIC DNA]</scope>
</reference>
<sequence length="234" mass="27100">MAASLFPNLMRSSLSATFFTHYYNQNEKTANQPGHTEYCMASRRDIWHGHCGLTHYSPHYKRSCDDSLITGQFYTLYISFVSLPSFIVRRVYTNEANKAREAVRRNHFHDYPNSKHGKGANPSRTINLRLSVAQVPCPFNRFGSCNGNRHGGMGRRSVSCPLWGVFETFLVCIQVFNLESSKKVRGEKRTILEHVQSEMRILLKNQQDLVRLQRFTNRKPFPRLRTSGSRPVRR</sequence>
<name>A0A4Y2IS30_ARAVE</name>
<dbReference type="EMBL" id="BGPR01002896">
    <property type="protein sequence ID" value="GBM80631.1"/>
    <property type="molecule type" value="Genomic_DNA"/>
</dbReference>
<protein>
    <submittedName>
        <fullName evidence="1">Uncharacterized protein</fullName>
    </submittedName>
</protein>
<evidence type="ECO:0000313" key="1">
    <source>
        <dbReference type="EMBL" id="GBM80631.1"/>
    </source>
</evidence>